<feature type="transmembrane region" description="Helical" evidence="1">
    <location>
        <begin position="96"/>
        <end position="114"/>
    </location>
</feature>
<accession>A0A1V9FU12</accession>
<feature type="transmembrane region" description="Helical" evidence="1">
    <location>
        <begin position="33"/>
        <end position="51"/>
    </location>
</feature>
<gene>
    <name evidence="2" type="ORF">A3860_31350</name>
</gene>
<feature type="transmembrane region" description="Helical" evidence="1">
    <location>
        <begin position="123"/>
        <end position="142"/>
    </location>
</feature>
<comment type="caution">
    <text evidence="2">The sequence shown here is derived from an EMBL/GenBank/DDBJ whole genome shotgun (WGS) entry which is preliminary data.</text>
</comment>
<feature type="transmembrane region" description="Helical" evidence="1">
    <location>
        <begin position="72"/>
        <end position="90"/>
    </location>
</feature>
<reference evidence="2 3" key="1">
    <citation type="submission" date="2016-03" db="EMBL/GenBank/DDBJ databases">
        <title>Niastella vici sp. nov., isolated from farmland soil.</title>
        <authorList>
            <person name="Chen L."/>
            <person name="Wang D."/>
            <person name="Yang S."/>
            <person name="Wang G."/>
        </authorList>
    </citation>
    <scope>NUCLEOTIDE SEQUENCE [LARGE SCALE GENOMIC DNA]</scope>
    <source>
        <strain evidence="2 3">DJ57</strain>
    </source>
</reference>
<dbReference type="EMBL" id="LVYD01000056">
    <property type="protein sequence ID" value="OQP61798.1"/>
    <property type="molecule type" value="Genomic_DNA"/>
</dbReference>
<name>A0A1V9FU12_9BACT</name>
<dbReference type="GO" id="GO:0016020">
    <property type="term" value="C:membrane"/>
    <property type="evidence" value="ECO:0007669"/>
    <property type="project" value="InterPro"/>
</dbReference>
<evidence type="ECO:0000256" key="1">
    <source>
        <dbReference type="SAM" id="Phobius"/>
    </source>
</evidence>
<dbReference type="Proteomes" id="UP000192796">
    <property type="component" value="Unassembled WGS sequence"/>
</dbReference>
<keyword evidence="1" id="KW-0812">Transmembrane</keyword>
<dbReference type="Pfam" id="PF01066">
    <property type="entry name" value="CDP-OH_P_transf"/>
    <property type="match status" value="1"/>
</dbReference>
<dbReference type="GO" id="GO:0016780">
    <property type="term" value="F:phosphotransferase activity, for other substituted phosphate groups"/>
    <property type="evidence" value="ECO:0007669"/>
    <property type="project" value="InterPro"/>
</dbReference>
<organism evidence="2 3">
    <name type="scientific">Niastella vici</name>
    <dbReference type="NCBI Taxonomy" id="1703345"/>
    <lineage>
        <taxon>Bacteria</taxon>
        <taxon>Pseudomonadati</taxon>
        <taxon>Bacteroidota</taxon>
        <taxon>Chitinophagia</taxon>
        <taxon>Chitinophagales</taxon>
        <taxon>Chitinophagaceae</taxon>
        <taxon>Niastella</taxon>
    </lineage>
</organism>
<evidence type="ECO:0000313" key="3">
    <source>
        <dbReference type="Proteomes" id="UP000192796"/>
    </source>
</evidence>
<dbReference type="STRING" id="1703345.A3860_31350"/>
<feature type="transmembrane region" description="Helical" evidence="1">
    <location>
        <begin position="7"/>
        <end position="27"/>
    </location>
</feature>
<keyword evidence="2" id="KW-0808">Transferase</keyword>
<dbReference type="RefSeq" id="WP_081150601.1">
    <property type="nucleotide sequence ID" value="NZ_LVYD01000056.1"/>
</dbReference>
<dbReference type="InterPro" id="IPR043130">
    <property type="entry name" value="CDP-OH_PTrfase_TM_dom"/>
</dbReference>
<keyword evidence="1" id="KW-1133">Transmembrane helix</keyword>
<dbReference type="Gene3D" id="1.20.120.1760">
    <property type="match status" value="1"/>
</dbReference>
<dbReference type="InterPro" id="IPR000462">
    <property type="entry name" value="CDP-OH_P_trans"/>
</dbReference>
<evidence type="ECO:0000313" key="2">
    <source>
        <dbReference type="EMBL" id="OQP61798.1"/>
    </source>
</evidence>
<dbReference type="GO" id="GO:0008654">
    <property type="term" value="P:phospholipid biosynthetic process"/>
    <property type="evidence" value="ECO:0007669"/>
    <property type="project" value="InterPro"/>
</dbReference>
<keyword evidence="3" id="KW-1185">Reference proteome</keyword>
<sequence>MNKIPITLIYTRLLLGVCILLLSIVQIDHYNVIAVVLFATGLLTDIFDGIIARRLNVSSPQLRRMDSTIDQVFFIMVAIATYIQCREFFYNNAVKLAILLGTEALTYVVSFIKFKKEVATHAIASKVWTLILFATLIQIMVACKAPALFQWCFYVGMLSRLEIIAILLFLREWTNDVPSVYHAILLRKGKAIKRHKLFNG</sequence>
<proteinExistence type="predicted"/>
<keyword evidence="1" id="KW-0472">Membrane</keyword>
<dbReference type="AlphaFoldDB" id="A0A1V9FU12"/>
<protein>
    <submittedName>
        <fullName evidence="2">CDP-alcohol phosphatidyltransferase</fullName>
    </submittedName>
</protein>
<dbReference type="OrthoDB" id="9785031at2"/>